<proteinExistence type="predicted"/>
<dbReference type="EMBL" id="BAAAGA010000002">
    <property type="protein sequence ID" value="GAA0618253.1"/>
    <property type="molecule type" value="Genomic_DNA"/>
</dbReference>
<sequence length="121" mass="13994">MLHAPLGPEKPPPLVTIGAARHRRMTLDIRCKPCNRTVRVPSACLPAVRRSVTIGELWLAGRFRCGECRQPATRVAVVVTDATHTEVERWAVGEPFVAEKLRRHWRWDRYDRRDWGAWFGR</sequence>
<gene>
    <name evidence="1" type="ORF">GCM10009422_12000</name>
</gene>
<evidence type="ECO:0000313" key="2">
    <source>
        <dbReference type="Proteomes" id="UP001501352"/>
    </source>
</evidence>
<organism evidence="1 2">
    <name type="scientific">Brevundimonas kwangchunensis</name>
    <dbReference type="NCBI Taxonomy" id="322163"/>
    <lineage>
        <taxon>Bacteria</taxon>
        <taxon>Pseudomonadati</taxon>
        <taxon>Pseudomonadota</taxon>
        <taxon>Alphaproteobacteria</taxon>
        <taxon>Caulobacterales</taxon>
        <taxon>Caulobacteraceae</taxon>
        <taxon>Brevundimonas</taxon>
    </lineage>
</organism>
<dbReference type="RefSeq" id="WP_343791706.1">
    <property type="nucleotide sequence ID" value="NZ_BAAAGA010000002.1"/>
</dbReference>
<name>A0ABN1GSJ5_9CAUL</name>
<protein>
    <recommendedName>
        <fullName evidence="3">Transposase</fullName>
    </recommendedName>
</protein>
<evidence type="ECO:0008006" key="3">
    <source>
        <dbReference type="Google" id="ProtNLM"/>
    </source>
</evidence>
<evidence type="ECO:0000313" key="1">
    <source>
        <dbReference type="EMBL" id="GAA0618253.1"/>
    </source>
</evidence>
<accession>A0ABN1GSJ5</accession>
<reference evidence="1 2" key="1">
    <citation type="journal article" date="2019" name="Int. J. Syst. Evol. Microbiol.">
        <title>The Global Catalogue of Microorganisms (GCM) 10K type strain sequencing project: providing services to taxonomists for standard genome sequencing and annotation.</title>
        <authorList>
            <consortium name="The Broad Institute Genomics Platform"/>
            <consortium name="The Broad Institute Genome Sequencing Center for Infectious Disease"/>
            <person name="Wu L."/>
            <person name="Ma J."/>
        </authorList>
    </citation>
    <scope>NUCLEOTIDE SEQUENCE [LARGE SCALE GENOMIC DNA]</scope>
    <source>
        <strain evidence="1 2">JCM 12928</strain>
    </source>
</reference>
<keyword evidence="2" id="KW-1185">Reference proteome</keyword>
<dbReference type="Proteomes" id="UP001501352">
    <property type="component" value="Unassembled WGS sequence"/>
</dbReference>
<comment type="caution">
    <text evidence="1">The sequence shown here is derived from an EMBL/GenBank/DDBJ whole genome shotgun (WGS) entry which is preliminary data.</text>
</comment>